<feature type="domain" description="Carrier" evidence="8">
    <location>
        <begin position="509"/>
        <end position="583"/>
    </location>
</feature>
<feature type="region of interest" description="Disordered" evidence="7">
    <location>
        <begin position="3046"/>
        <end position="3066"/>
    </location>
</feature>
<dbReference type="InterPro" id="IPR001227">
    <property type="entry name" value="Ac_transferase_dom_sf"/>
</dbReference>
<dbReference type="PROSITE" id="PS00600">
    <property type="entry name" value="AA_TRANSFER_CLASS_3"/>
    <property type="match status" value="1"/>
</dbReference>
<gene>
    <name evidence="10" type="ORF">JANAI62_24670</name>
</gene>
<dbReference type="SUPFAM" id="SSF47336">
    <property type="entry name" value="ACP-like"/>
    <property type="match status" value="3"/>
</dbReference>
<dbReference type="InterPro" id="IPR014031">
    <property type="entry name" value="Ketoacyl_synth_C"/>
</dbReference>
<dbReference type="InterPro" id="IPR015421">
    <property type="entry name" value="PyrdxlP-dep_Trfase_major"/>
</dbReference>
<dbReference type="SMART" id="SM00827">
    <property type="entry name" value="PKS_AT"/>
    <property type="match status" value="1"/>
</dbReference>
<feature type="domain" description="Carrier" evidence="8">
    <location>
        <begin position="3062"/>
        <end position="3136"/>
    </location>
</feature>
<dbReference type="PROSITE" id="PS00606">
    <property type="entry name" value="KS3_1"/>
    <property type="match status" value="1"/>
</dbReference>
<dbReference type="Gene3D" id="1.10.1200.10">
    <property type="entry name" value="ACP-like"/>
    <property type="match status" value="3"/>
</dbReference>
<dbReference type="InterPro" id="IPR049704">
    <property type="entry name" value="Aminotrans_3_PPA_site"/>
</dbReference>
<dbReference type="InterPro" id="IPR020806">
    <property type="entry name" value="PKS_PP-bd"/>
</dbReference>
<evidence type="ECO:0000256" key="5">
    <source>
        <dbReference type="ARBA" id="ARBA00022898"/>
    </source>
</evidence>
<evidence type="ECO:0000256" key="7">
    <source>
        <dbReference type="SAM" id="MobiDB-lite"/>
    </source>
</evidence>
<comment type="cofactor">
    <cofactor evidence="1">
        <name>pyridoxal 5'-phosphate</name>
        <dbReference type="ChEBI" id="CHEBI:597326"/>
    </cofactor>
</comment>
<dbReference type="Gene3D" id="3.40.366.10">
    <property type="entry name" value="Malonyl-Coenzyme A Acyl Carrier Protein, domain 2"/>
    <property type="match status" value="1"/>
</dbReference>
<dbReference type="Pfam" id="PF02801">
    <property type="entry name" value="Ketoacyl-synt_C"/>
    <property type="match status" value="1"/>
</dbReference>
<dbReference type="InterPro" id="IPR036736">
    <property type="entry name" value="ACP-like_sf"/>
</dbReference>
<dbReference type="SUPFAM" id="SSF53901">
    <property type="entry name" value="Thiolase-like"/>
    <property type="match status" value="1"/>
</dbReference>
<evidence type="ECO:0000256" key="2">
    <source>
        <dbReference type="ARBA" id="ARBA00022450"/>
    </source>
</evidence>
<evidence type="ECO:0000256" key="1">
    <source>
        <dbReference type="ARBA" id="ARBA00001933"/>
    </source>
</evidence>
<feature type="region of interest" description="Disordered" evidence="7">
    <location>
        <begin position="3132"/>
        <end position="3163"/>
    </location>
</feature>
<dbReference type="Pfam" id="PF13193">
    <property type="entry name" value="AMP-binding_C"/>
    <property type="match status" value="1"/>
</dbReference>
<dbReference type="InterPro" id="IPR014043">
    <property type="entry name" value="Acyl_transferase_dom"/>
</dbReference>
<dbReference type="InterPro" id="IPR015424">
    <property type="entry name" value="PyrdxlP-dep_Trfase"/>
</dbReference>
<dbReference type="Pfam" id="PF16197">
    <property type="entry name" value="KAsynt_C_assoc"/>
    <property type="match status" value="1"/>
</dbReference>
<evidence type="ECO:0000313" key="11">
    <source>
        <dbReference type="Proteomes" id="UP000786693"/>
    </source>
</evidence>
<comment type="similarity">
    <text evidence="6">In the C-terminal section; belongs to the NRP synthetase family.</text>
</comment>
<comment type="caution">
    <text evidence="10">The sequence shown here is derived from an EMBL/GenBank/DDBJ whole genome shotgun (WGS) entry which is preliminary data.</text>
</comment>
<dbReference type="InterPro" id="IPR010071">
    <property type="entry name" value="AA_adenyl_dom"/>
</dbReference>
<dbReference type="NCBIfam" id="TIGR01733">
    <property type="entry name" value="AA-adenyl-dom"/>
    <property type="match status" value="2"/>
</dbReference>
<dbReference type="SUPFAM" id="SSF55048">
    <property type="entry name" value="Probable ACP-binding domain of malonyl-CoA ACP transacylase"/>
    <property type="match status" value="1"/>
</dbReference>
<dbReference type="InterPro" id="IPR009081">
    <property type="entry name" value="PP-bd_ACP"/>
</dbReference>
<dbReference type="SUPFAM" id="SSF52151">
    <property type="entry name" value="FabD/lysophospholipase-like"/>
    <property type="match status" value="1"/>
</dbReference>
<accession>A0ABQ4NN68</accession>
<dbReference type="CDD" id="cd00833">
    <property type="entry name" value="PKS"/>
    <property type="match status" value="1"/>
</dbReference>
<evidence type="ECO:0000256" key="6">
    <source>
        <dbReference type="ARBA" id="ARBA00029443"/>
    </source>
</evidence>
<dbReference type="Gene3D" id="3.30.559.30">
    <property type="entry name" value="Nonribosomal peptide synthetase, condensation domain"/>
    <property type="match status" value="1"/>
</dbReference>
<dbReference type="Proteomes" id="UP000786693">
    <property type="component" value="Unassembled WGS sequence"/>
</dbReference>
<dbReference type="InterPro" id="IPR020845">
    <property type="entry name" value="AMP-binding_CS"/>
</dbReference>
<dbReference type="InterPro" id="IPR018201">
    <property type="entry name" value="Ketoacyl_synth_AS"/>
</dbReference>
<dbReference type="InterPro" id="IPR042099">
    <property type="entry name" value="ANL_N_sf"/>
</dbReference>
<dbReference type="PROSITE" id="PS50075">
    <property type="entry name" value="CARRIER"/>
    <property type="match status" value="3"/>
</dbReference>
<keyword evidence="3" id="KW-0597">Phosphoprotein</keyword>
<dbReference type="Gene3D" id="3.30.559.10">
    <property type="entry name" value="Chloramphenicol acetyltransferase-like domain"/>
    <property type="match status" value="1"/>
</dbReference>
<dbReference type="SUPFAM" id="SSF53383">
    <property type="entry name" value="PLP-dependent transferases"/>
    <property type="match status" value="1"/>
</dbReference>
<dbReference type="InterPro" id="IPR016035">
    <property type="entry name" value="Acyl_Trfase/lysoPLipase"/>
</dbReference>
<dbReference type="Gene3D" id="3.90.1150.10">
    <property type="entry name" value="Aspartate Aminotransferase, domain 1"/>
    <property type="match status" value="1"/>
</dbReference>
<dbReference type="Pfam" id="PF00698">
    <property type="entry name" value="Acyl_transf_1"/>
    <property type="match status" value="1"/>
</dbReference>
<dbReference type="RefSeq" id="WP_220749332.1">
    <property type="nucleotide sequence ID" value="NZ_BPFH01000004.1"/>
</dbReference>
<keyword evidence="5" id="KW-0663">Pyridoxal phosphate</keyword>
<dbReference type="Gene3D" id="3.30.70.3290">
    <property type="match status" value="1"/>
</dbReference>
<evidence type="ECO:0000256" key="4">
    <source>
        <dbReference type="ARBA" id="ARBA00022679"/>
    </source>
</evidence>
<dbReference type="Gene3D" id="3.30.300.30">
    <property type="match status" value="2"/>
</dbReference>
<dbReference type="InterPro" id="IPR015422">
    <property type="entry name" value="PyrdxlP-dep_Trfase_small"/>
</dbReference>
<dbReference type="Pfam" id="PF00501">
    <property type="entry name" value="AMP-binding"/>
    <property type="match status" value="2"/>
</dbReference>
<sequence>MIGGTIHGAIAAQAAPRPEAVALRHGDTTYTRATLHHRTGTLAAALRQAGVAPGDAVAVYGGRSADTVVAMLAVLSTGATAVPLDPDFAAERTDFILQDAGVHVVVTSPDLAEAARDQAPNLTVIQTNETADSNDDRGANREVSSDAAAFLLYTSGTTGRPKGVRIPHRAVTSYEFGPGDLAVGTDDVVLHTSTPACDGMLPEVFGALIRGAQVAVVGANPVSVSVLRQAITDHNATVLPIYTGLLNLIIDVDPKALGPLRLILTGGESISPSRVEKLLDACPSVTVVNEFGPTETCIASLAHVVTRSDLAATSVPIGTPLANEWAIVLDTDNRPVPDGTQGILAIGGAGLALGYHNRPELTAAAFIPDPRSGEDGLVYRTGDLATRRADGVFLFHGREDRQCKIAGRRVELDGIEAAFRASDTLIEAVVEPSGAGAGTHLVAFVQRADPSQDVQAVERLLRAELRDIHPHVFPRRLIAVDAMPLTKNGKIDRAALRDRLEAPRLAQDRATSDVRGQIAAIWRDLLGQTPRDEDSFFDLGGTSLQLIEAHARMEASLDSPFDIALMFDVPRLGDLAARLSESPDQHPQDAPKPTDDTAIAIVGMAARLPGGITTLDGFWDVIVEGRGLVERFAPDALTDTFDAATRARPDYVPARAILRDVDQFDPAFFGMLPAEAARIDPQGRIFLEVCQQALDAAGLDPTRTSGRVGLFAGSSMSTYLLENLLTDDTERRAFTSGFQIDYTNLAGNVGDDIPSRTAQKLGLTGPALSVTTACSTGLVAVIQAVEALRAGRLHAALAGGVSITFPQRRGYLAQEGGMVSLDGTCRPFDADANGTVFGDGAGVVVLKRLSDALAEGDTIHAVIQGTGLGNDGGRGMSYTAPSVTGQAEAITEAHRDAGVTAHDIGYVECHGTATPLGDPVEIAGLKQAFGPFDTPCALGAVKGNTGHLDAAAGIIGLIKTALVLERGMIPPIAHHRRINPKIDLSGSGFTVPTAPQPWTGDDRRAGVSAFGVGGSNAHVVLGAAPDLPERQRPDAPVALPLSAKTPEALAAMASDLAEALDAAPDLDLQDVARTLQSGRRIWPHRAGVVARTPQTAATALRRMRGSTTAAKAPRLVALLPGQGAQYPGMAAALYAAQPHFADALDEGLSLLADDLSDTLRGLLLRPEGPFEDAARTLAQTRLAQPSLLLTEVALASLWQARGAEPDLFIGHSVGELAAAVLAGVMALPDALYFVTRRGALMQAQAPGGMTAVTARPEELLPLLDDTLDLAARNAPDQQVVAGPAAALDAFETRLSQAGLSYRRLRSSHAFHSQMMDAVVPDLLAVAQDMPLRAPDRPILSTVTGNILTEAQATDPAYWANQARACVDFHAALETLAQRDGPRALLEVGPGRTLTALAAQTLAPDSYVTAVPSLPDPAQADTAPEVLAQATLRLWAAGLDVDLSDGVSPDARKVPLPSYPFQRRRCWVDPPAAHDAPSPSVTDVPSAPMTQTAPTVLPQLLDTISDMSGMEVSTADAEVTFLELGLDSLFLGQLTQEIARTFKVQFGFRRLTTDLGTPRLLADFILSENPSASPAVAPEPAATVAPPAAVAPAVVPTAPAQIPAVSGDLGTVMQAQMATMQALFTQQLAALGAAPATAAAVPSAAAPAPVALPPDTQKVAPTPKPEGGGRRIKMISNAELTDDQRVFARDLAERYSAKFPSSKAYTDAHRPVLADPRTAAGFHADWKELAFPIVAKRAKGAYIHDLDGNDLVDLVNGFGQTAFGHSPDFVNAAVARQLELGYALGPQAERAGPLAEKFARAVGHERVSFCNTGTEAVIAAVRAARTATGREKVVLFDKSYHGQHDEVLVKPGAKAGALPSAPGIPRGALGNVVVLPFASAEALDYIRDNLDDLAAVLIEPVRSRYPATRPEQFVRDIKALTDDVHTALIIDEVVTGFRTDARGMQGVWGLQGDMAIYGKVVGGGLPIGVVAGAAAYMDALDGGSWQYGDDSRPEAMPTFVAGTFVRHPLVLAAVEATLDHMAEAGDRLWVETPKLLSQMAKRMRAALEVRGLPDVIEDYSSWLVVDLTEQDPRATLLYPLMRLAGVHVMDGFCWFLTTEHGQAEVDRVVEAFESALDTLLATGILAEVRRSDAPPLTPATRPIPLTPSQREIWMRHQLGGLSAVAFNESGTLYLEGDLDRAALETAVSQLIARRDALRLRFARDGSGFTVADGPQLTLPVEPGDTLDAALAEEAETPFDLTDAAPIRVRLFEMNDARHALVITAHHIVLDGWSFGLILDDLAALYGAARQGTPADLPEAPAFADHARRIAAPPADHRAFWKETFSDAPPLAELPTDRPRKMCADRPGATVVHEIPRQLVEDLKTFGARHGCTLFTAAFAAMQTLVHRLSGATDMTIGVPTAAQQSTAPMDLVGHCVNLLPIRSGADPMASASDHLTSVRDQVFAALDHDGLTFSQILEAAQVPRRLDRLPLTEIEFNLEEPADLTWPGLAADFEANGKAAVTFDLFFNLVSTDAGLRIEAHYATDLFDAETVRTWARSYEALIVAMAQTPDAAISGLPLTASFETNDEAPMDDGDLAPMMGRLAEVCAAQPHKTAIETCEGAQTYADLWARSGAVAARLQAQGIQGRVAVSLPRGGDLIPTLLGVLRAGCAFVPLDPKQPDGRLIKILDDAKPSAVITDQPGRFSRRVVITPDAIDPATPAPTTVTASHPAYVIYTSGSTGQPKGVEIPHGALTNLLTSMIETPGLAAEDRLLAVTTAMFDISILEMFGPLLAGATVVVAPSDEVIDGFQLADRVNRGDITVMQATPTLWSILLTAGLTPPLHFRAWTGGEPLPSDLARDLLATGATVWNLYGPTETTIWSAVKHVTGSGPITIGGPIARTTLHILDDNGRACPTGVVGELNIGGAGLAIGYAGQPEKTAAAFREMPLDGDMRRLYATGDLARLTPTGEVEVLGRRDAQVKLRGFRIDLGEIETALRAQPGVARAAVALQTGANGDAKLVGYVVGDLNGPALAQALARDLPDYMIPTAWMALDALPQTANGKLDRRALPAPEATPRAVETGNPPATETERRLTALWSEVLNRDISDVTATLIDLGADSLTVFRLAARMLAEGLELEARDLFEHPSVRALAAHHDARAASGTAPSKPKLSAFRGGARRGGQGGGA</sequence>
<evidence type="ECO:0000256" key="3">
    <source>
        <dbReference type="ARBA" id="ARBA00022553"/>
    </source>
</evidence>
<dbReference type="InterPro" id="IPR023213">
    <property type="entry name" value="CAT-like_dom_sf"/>
</dbReference>
<feature type="domain" description="Carrier" evidence="8">
    <location>
        <begin position="1490"/>
        <end position="1568"/>
    </location>
</feature>
<dbReference type="PANTHER" id="PTHR45527">
    <property type="entry name" value="NONRIBOSOMAL PEPTIDE SYNTHETASE"/>
    <property type="match status" value="1"/>
</dbReference>
<dbReference type="Pfam" id="PF00109">
    <property type="entry name" value="ketoacyl-synt"/>
    <property type="match status" value="1"/>
</dbReference>
<dbReference type="SUPFAM" id="SSF56801">
    <property type="entry name" value="Acetyl-CoA synthetase-like"/>
    <property type="match status" value="2"/>
</dbReference>
<proteinExistence type="inferred from homology"/>
<dbReference type="PROSITE" id="PS00455">
    <property type="entry name" value="AMP_BINDING"/>
    <property type="match status" value="2"/>
</dbReference>
<dbReference type="SMART" id="SM00825">
    <property type="entry name" value="PKS_KS"/>
    <property type="match status" value="1"/>
</dbReference>
<dbReference type="InterPro" id="IPR032821">
    <property type="entry name" value="PKS_assoc"/>
</dbReference>
<dbReference type="InterPro" id="IPR014030">
    <property type="entry name" value="Ketoacyl_synth_N"/>
</dbReference>
<protein>
    <recommendedName>
        <fullName evidence="12">Amino acid adenylation domain-containing protein</fullName>
    </recommendedName>
</protein>
<feature type="domain" description="Ketosynthase family 3 (KS3)" evidence="9">
    <location>
        <begin position="596"/>
        <end position="1023"/>
    </location>
</feature>
<dbReference type="InterPro" id="IPR005814">
    <property type="entry name" value="Aminotrans_3"/>
</dbReference>
<dbReference type="SMART" id="SM00823">
    <property type="entry name" value="PKS_PP"/>
    <property type="match status" value="3"/>
</dbReference>
<dbReference type="PANTHER" id="PTHR45527:SF1">
    <property type="entry name" value="FATTY ACID SYNTHASE"/>
    <property type="match status" value="1"/>
</dbReference>
<dbReference type="Gene3D" id="3.40.640.10">
    <property type="entry name" value="Type I PLP-dependent aspartate aminotransferase-like (Major domain)"/>
    <property type="match status" value="1"/>
</dbReference>
<dbReference type="InterPro" id="IPR016039">
    <property type="entry name" value="Thiolase-like"/>
</dbReference>
<organism evidence="10 11">
    <name type="scientific">Jannaschia pagri</name>
    <dbReference type="NCBI Taxonomy" id="2829797"/>
    <lineage>
        <taxon>Bacteria</taxon>
        <taxon>Pseudomonadati</taxon>
        <taxon>Pseudomonadota</taxon>
        <taxon>Alphaproteobacteria</taxon>
        <taxon>Rhodobacterales</taxon>
        <taxon>Roseobacteraceae</taxon>
        <taxon>Jannaschia</taxon>
    </lineage>
</organism>
<dbReference type="Gene3D" id="3.40.47.10">
    <property type="match status" value="1"/>
</dbReference>
<evidence type="ECO:0000313" key="10">
    <source>
        <dbReference type="EMBL" id="GIT95844.1"/>
    </source>
</evidence>
<dbReference type="InterPro" id="IPR001242">
    <property type="entry name" value="Condensation_dom"/>
</dbReference>
<dbReference type="SUPFAM" id="SSF52777">
    <property type="entry name" value="CoA-dependent acyltransferases"/>
    <property type="match status" value="2"/>
</dbReference>
<dbReference type="InterPro" id="IPR020841">
    <property type="entry name" value="PKS_Beta-ketoAc_synthase_dom"/>
</dbReference>
<dbReference type="InterPro" id="IPR000873">
    <property type="entry name" value="AMP-dep_synth/lig_dom"/>
</dbReference>
<dbReference type="InterPro" id="IPR045851">
    <property type="entry name" value="AMP-bd_C_sf"/>
</dbReference>
<dbReference type="InterPro" id="IPR016036">
    <property type="entry name" value="Malonyl_transacylase_ACP-bd"/>
</dbReference>
<name>A0ABQ4NN68_9RHOB</name>
<dbReference type="PROSITE" id="PS52004">
    <property type="entry name" value="KS3_2"/>
    <property type="match status" value="1"/>
</dbReference>
<reference evidence="10 11" key="1">
    <citation type="submission" date="2021-05" db="EMBL/GenBank/DDBJ databases">
        <title>Bacteria Genome sequencing.</title>
        <authorList>
            <person name="Takabe Y."/>
            <person name="Nakajima Y."/>
            <person name="Suzuki S."/>
            <person name="Shiozaki T."/>
        </authorList>
    </citation>
    <scope>NUCLEOTIDE SEQUENCE [LARGE SCALE GENOMIC DNA]</scope>
    <source>
        <strain evidence="10 11">AI_62</strain>
    </source>
</reference>
<evidence type="ECO:0000259" key="8">
    <source>
        <dbReference type="PROSITE" id="PS50075"/>
    </source>
</evidence>
<keyword evidence="11" id="KW-1185">Reference proteome</keyword>
<dbReference type="InterPro" id="IPR025110">
    <property type="entry name" value="AMP-bd_C"/>
</dbReference>
<evidence type="ECO:0008006" key="12">
    <source>
        <dbReference type="Google" id="ProtNLM"/>
    </source>
</evidence>
<dbReference type="CDD" id="cd19531">
    <property type="entry name" value="LCL_NRPS-like"/>
    <property type="match status" value="1"/>
</dbReference>
<dbReference type="Pfam" id="PF00668">
    <property type="entry name" value="Condensation"/>
    <property type="match status" value="1"/>
</dbReference>
<evidence type="ECO:0000259" key="9">
    <source>
        <dbReference type="PROSITE" id="PS52004"/>
    </source>
</evidence>
<keyword evidence="4" id="KW-0808">Transferase</keyword>
<dbReference type="Pfam" id="PF00550">
    <property type="entry name" value="PP-binding"/>
    <property type="match status" value="3"/>
</dbReference>
<dbReference type="Gene3D" id="3.40.50.12780">
    <property type="entry name" value="N-terminal domain of ligase-like"/>
    <property type="match status" value="2"/>
</dbReference>
<keyword evidence="2" id="KW-0596">Phosphopantetheine</keyword>
<dbReference type="EMBL" id="BPFH01000004">
    <property type="protein sequence ID" value="GIT95844.1"/>
    <property type="molecule type" value="Genomic_DNA"/>
</dbReference>
<dbReference type="Pfam" id="PF00202">
    <property type="entry name" value="Aminotran_3"/>
    <property type="match status" value="1"/>
</dbReference>